<dbReference type="OrthoDB" id="411785at2759"/>
<dbReference type="Proteomes" id="UP001165083">
    <property type="component" value="Unassembled WGS sequence"/>
</dbReference>
<keyword evidence="2" id="KW-1185">Reference proteome</keyword>
<name>A0A9W6TRI9_9STRA</name>
<accession>A0A9W6TRI9</accession>
<dbReference type="Gene3D" id="3.40.50.150">
    <property type="entry name" value="Vaccinia Virus protein VP39"/>
    <property type="match status" value="1"/>
</dbReference>
<dbReference type="EMBL" id="BSXW01000316">
    <property type="protein sequence ID" value="GMF18432.1"/>
    <property type="molecule type" value="Genomic_DNA"/>
</dbReference>
<gene>
    <name evidence="1" type="ORF">Plil01_000689400</name>
</gene>
<dbReference type="SUPFAM" id="SSF53335">
    <property type="entry name" value="S-adenosyl-L-methionine-dependent methyltransferases"/>
    <property type="match status" value="1"/>
</dbReference>
<evidence type="ECO:0000313" key="1">
    <source>
        <dbReference type="EMBL" id="GMF18432.1"/>
    </source>
</evidence>
<reference evidence="1" key="1">
    <citation type="submission" date="2023-04" db="EMBL/GenBank/DDBJ databases">
        <title>Phytophthora lilii NBRC 32176.</title>
        <authorList>
            <person name="Ichikawa N."/>
            <person name="Sato H."/>
            <person name="Tonouchi N."/>
        </authorList>
    </citation>
    <scope>NUCLEOTIDE SEQUENCE</scope>
    <source>
        <strain evidence="1">NBRC 32176</strain>
    </source>
</reference>
<comment type="caution">
    <text evidence="1">The sequence shown here is derived from an EMBL/GenBank/DDBJ whole genome shotgun (WGS) entry which is preliminary data.</text>
</comment>
<sequence>MLRDLREVEPEFVEQYKAEFFEKFTRKIVFSDNEVTVMDSFFEGASRPTRSFVFNDRLHLTQSEVALCEMPDSTSENEPEFDRSTLALDVHRALCMPLAWFVERDKKSKPLRAAVLGAGACALPLFLLKHYPPQVLGRLDAVEPSSQVNDVAEHFFGVGTALQNDTRLVIHEKMGEDFLAEQEASTVLDFLVLDVEAGENCAGVRAPPLSMLESEFLEMAKSRLDARGIMAVNVITESKEALMDVEIKLGRVFSHGLRLTLPANTTFFLFNDEHSPLGVSEYIRLITTNAVQAQHAQTPSLLAKSQLTFWSAKASYQ</sequence>
<proteinExistence type="predicted"/>
<dbReference type="AlphaFoldDB" id="A0A9W6TRI9"/>
<dbReference type="InterPro" id="IPR029063">
    <property type="entry name" value="SAM-dependent_MTases_sf"/>
</dbReference>
<organism evidence="1 2">
    <name type="scientific">Phytophthora lilii</name>
    <dbReference type="NCBI Taxonomy" id="2077276"/>
    <lineage>
        <taxon>Eukaryota</taxon>
        <taxon>Sar</taxon>
        <taxon>Stramenopiles</taxon>
        <taxon>Oomycota</taxon>
        <taxon>Peronosporomycetes</taxon>
        <taxon>Peronosporales</taxon>
        <taxon>Peronosporaceae</taxon>
        <taxon>Phytophthora</taxon>
    </lineage>
</organism>
<protein>
    <submittedName>
        <fullName evidence="1">Unnamed protein product</fullName>
    </submittedName>
</protein>
<evidence type="ECO:0000313" key="2">
    <source>
        <dbReference type="Proteomes" id="UP001165083"/>
    </source>
</evidence>